<dbReference type="eggNOG" id="COG4585">
    <property type="taxonomic scope" value="Bacteria"/>
</dbReference>
<dbReference type="Pfam" id="PF07730">
    <property type="entry name" value="HisKA_3"/>
    <property type="match status" value="1"/>
</dbReference>
<evidence type="ECO:0000256" key="1">
    <source>
        <dbReference type="ARBA" id="ARBA00000085"/>
    </source>
</evidence>
<dbReference type="Gene3D" id="3.30.565.10">
    <property type="entry name" value="Histidine kinase-like ATPase, C-terminal domain"/>
    <property type="match status" value="1"/>
</dbReference>
<keyword evidence="4 13" id="KW-0808">Transferase</keyword>
<feature type="transmembrane region" description="Helical" evidence="11">
    <location>
        <begin position="87"/>
        <end position="120"/>
    </location>
</feature>
<evidence type="ECO:0000256" key="11">
    <source>
        <dbReference type="SAM" id="Phobius"/>
    </source>
</evidence>
<dbReference type="Proteomes" id="UP000006640">
    <property type="component" value="Chromosome"/>
</dbReference>
<dbReference type="HOGENOM" id="CLU_000445_20_1_11"/>
<evidence type="ECO:0000256" key="3">
    <source>
        <dbReference type="ARBA" id="ARBA00022553"/>
    </source>
</evidence>
<feature type="region of interest" description="Disordered" evidence="10">
    <location>
        <begin position="1"/>
        <end position="20"/>
    </location>
</feature>
<comment type="catalytic activity">
    <reaction evidence="1">
        <text>ATP + protein L-histidine = ADP + protein N-phospho-L-histidine.</text>
        <dbReference type="EC" id="2.7.13.3"/>
    </reaction>
</comment>
<feature type="transmembrane region" description="Helical" evidence="11">
    <location>
        <begin position="126"/>
        <end position="144"/>
    </location>
</feature>
<feature type="domain" description="Histidine kinase" evidence="12">
    <location>
        <begin position="214"/>
        <end position="406"/>
    </location>
</feature>
<dbReference type="Gene3D" id="1.20.5.1930">
    <property type="match status" value="1"/>
</dbReference>
<organism evidence="13 14">
    <name type="scientific">Thermobispora bispora (strain ATCC 19993 / DSM 43833 / CBS 139.67 / JCM 10125 / KCTC 9307 / NBRC 14880 / R51)</name>
    <dbReference type="NCBI Taxonomy" id="469371"/>
    <lineage>
        <taxon>Bacteria</taxon>
        <taxon>Bacillati</taxon>
        <taxon>Actinomycetota</taxon>
        <taxon>Actinomycetes</taxon>
        <taxon>Streptosporangiales</taxon>
        <taxon>Streptosporangiaceae</taxon>
        <taxon>Thermobispora</taxon>
    </lineage>
</organism>
<keyword evidence="9" id="KW-0175">Coiled coil</keyword>
<reference evidence="13 14" key="1">
    <citation type="submission" date="2010-01" db="EMBL/GenBank/DDBJ databases">
        <title>The complete genome of Thermobispora bispora DSM 43833.</title>
        <authorList>
            <consortium name="US DOE Joint Genome Institute (JGI-PGF)"/>
            <person name="Lucas S."/>
            <person name="Copeland A."/>
            <person name="Lapidus A."/>
            <person name="Glavina del Rio T."/>
            <person name="Dalin E."/>
            <person name="Tice H."/>
            <person name="Bruce D."/>
            <person name="Goodwin L."/>
            <person name="Pitluck S."/>
            <person name="Kyrpides N."/>
            <person name="Mavromatis K."/>
            <person name="Ivanova N."/>
            <person name="Mikhailova N."/>
            <person name="Chertkov O."/>
            <person name="Brettin T."/>
            <person name="Detter J.C."/>
            <person name="Han C."/>
            <person name="Larimer F."/>
            <person name="Land M."/>
            <person name="Hauser L."/>
            <person name="Markowitz V."/>
            <person name="Cheng J.-F."/>
            <person name="Hugenholtz P."/>
            <person name="Woyke T."/>
            <person name="Wu D."/>
            <person name="Jando M."/>
            <person name="Schneider S."/>
            <person name="Klenk H.-P."/>
            <person name="Eisen J.A."/>
        </authorList>
    </citation>
    <scope>NUCLEOTIDE SEQUENCE [LARGE SCALE GENOMIC DNA]</scope>
    <source>
        <strain evidence="14">ATCC 19993 / DSM 43833 / CBS 139.67 / JCM 10125 / KCTC 9307 / NBRC 14880 / R51</strain>
    </source>
</reference>
<dbReference type="Pfam" id="PF23539">
    <property type="entry name" value="DUF7134"/>
    <property type="match status" value="1"/>
</dbReference>
<sequence>MRPESHPGVRPRGDGAPRRRTYSEDVFGRLRAWRQRHQRLLDVLTLAPLALLSLATADRLTPWPAAIVLTAAMFLPLLWRRSHPREVFAIIALACFVQWLAGVMAFPGNFAILIALYSVAAQCAGLWSVAAWLICEFGLVLVIYSARPSPWSAFITSSVFVSSIWLAGLYANTRRRYVESLVERAERAERERDQQARIAAAAERARIARELHDVVAHNVSVMIVQADGAAYAIDTDPEQARLAMQAVARTGRQALAEMRRLVGVLRQDAGNPAEEYAPQPGIDQLTDLIKQVNDSGLPVEFTVNGTPQDLPEGKQLAIYRIIQEALTNTLKHGGPGARATVEVTYGADEIVLRITDDGRGAAAPQAEGGHGLIGMRERAAMYGGTVTAGPRPGGGFQVVARFPVGGQE</sequence>
<dbReference type="SMART" id="SM00387">
    <property type="entry name" value="HATPase_c"/>
    <property type="match status" value="1"/>
</dbReference>
<dbReference type="EMBL" id="CP001874">
    <property type="protein sequence ID" value="ADG87675.1"/>
    <property type="molecule type" value="Genomic_DNA"/>
</dbReference>
<feature type="transmembrane region" description="Helical" evidence="11">
    <location>
        <begin position="39"/>
        <end position="57"/>
    </location>
</feature>
<dbReference type="InterPro" id="IPR055558">
    <property type="entry name" value="DUF7134"/>
</dbReference>
<dbReference type="EC" id="2.7.13.3" evidence="2"/>
<evidence type="ECO:0000259" key="12">
    <source>
        <dbReference type="PROSITE" id="PS50109"/>
    </source>
</evidence>
<protein>
    <recommendedName>
        <fullName evidence="2">histidine kinase</fullName>
        <ecNumber evidence="2">2.7.13.3</ecNumber>
    </recommendedName>
</protein>
<dbReference type="KEGG" id="tbi:Tbis_0952"/>
<evidence type="ECO:0000256" key="2">
    <source>
        <dbReference type="ARBA" id="ARBA00012438"/>
    </source>
</evidence>
<keyword evidence="11" id="KW-1133">Transmembrane helix</keyword>
<dbReference type="GO" id="GO:0016020">
    <property type="term" value="C:membrane"/>
    <property type="evidence" value="ECO:0007669"/>
    <property type="project" value="InterPro"/>
</dbReference>
<accession>D6Y780</accession>
<dbReference type="GO" id="GO:0000155">
    <property type="term" value="F:phosphorelay sensor kinase activity"/>
    <property type="evidence" value="ECO:0007669"/>
    <property type="project" value="InterPro"/>
</dbReference>
<keyword evidence="8" id="KW-0902">Two-component regulatory system</keyword>
<evidence type="ECO:0000256" key="5">
    <source>
        <dbReference type="ARBA" id="ARBA00022741"/>
    </source>
</evidence>
<keyword evidence="5" id="KW-0547">Nucleotide-binding</keyword>
<dbReference type="CDD" id="cd16917">
    <property type="entry name" value="HATPase_UhpB-NarQ-NarX-like"/>
    <property type="match status" value="1"/>
</dbReference>
<dbReference type="SUPFAM" id="SSF55874">
    <property type="entry name" value="ATPase domain of HSP90 chaperone/DNA topoisomerase II/histidine kinase"/>
    <property type="match status" value="1"/>
</dbReference>
<keyword evidence="11" id="KW-0812">Transmembrane</keyword>
<dbReference type="InterPro" id="IPR036890">
    <property type="entry name" value="HATPase_C_sf"/>
</dbReference>
<dbReference type="AlphaFoldDB" id="D6Y780"/>
<evidence type="ECO:0000256" key="7">
    <source>
        <dbReference type="ARBA" id="ARBA00022840"/>
    </source>
</evidence>
<dbReference type="InterPro" id="IPR011712">
    <property type="entry name" value="Sig_transdc_His_kin_sub3_dim/P"/>
</dbReference>
<dbReference type="PANTHER" id="PTHR24421:SF10">
    <property type="entry name" value="NITRATE_NITRITE SENSOR PROTEIN NARQ"/>
    <property type="match status" value="1"/>
</dbReference>
<dbReference type="GO" id="GO:0046983">
    <property type="term" value="F:protein dimerization activity"/>
    <property type="evidence" value="ECO:0007669"/>
    <property type="project" value="InterPro"/>
</dbReference>
<keyword evidence="7" id="KW-0067">ATP-binding</keyword>
<dbReference type="InterPro" id="IPR003594">
    <property type="entry name" value="HATPase_dom"/>
</dbReference>
<keyword evidence="3" id="KW-0597">Phosphoprotein</keyword>
<evidence type="ECO:0000256" key="9">
    <source>
        <dbReference type="SAM" id="Coils"/>
    </source>
</evidence>
<keyword evidence="11" id="KW-0472">Membrane</keyword>
<feature type="transmembrane region" description="Helical" evidence="11">
    <location>
        <begin position="151"/>
        <end position="171"/>
    </location>
</feature>
<dbReference type="InterPro" id="IPR050482">
    <property type="entry name" value="Sensor_HK_TwoCompSys"/>
</dbReference>
<dbReference type="PROSITE" id="PS50109">
    <property type="entry name" value="HIS_KIN"/>
    <property type="match status" value="1"/>
</dbReference>
<evidence type="ECO:0000256" key="8">
    <source>
        <dbReference type="ARBA" id="ARBA00023012"/>
    </source>
</evidence>
<proteinExistence type="predicted"/>
<dbReference type="GO" id="GO:0005524">
    <property type="term" value="F:ATP binding"/>
    <property type="evidence" value="ECO:0007669"/>
    <property type="project" value="UniProtKB-KW"/>
</dbReference>
<dbReference type="PANTHER" id="PTHR24421">
    <property type="entry name" value="NITRATE/NITRITE SENSOR PROTEIN NARX-RELATED"/>
    <property type="match status" value="1"/>
</dbReference>
<gene>
    <name evidence="13" type="ordered locus">Tbis_0952</name>
</gene>
<evidence type="ECO:0000256" key="6">
    <source>
        <dbReference type="ARBA" id="ARBA00022777"/>
    </source>
</evidence>
<evidence type="ECO:0000313" key="13">
    <source>
        <dbReference type="EMBL" id="ADG87675.1"/>
    </source>
</evidence>
<evidence type="ECO:0000256" key="4">
    <source>
        <dbReference type="ARBA" id="ARBA00022679"/>
    </source>
</evidence>
<feature type="coiled-coil region" evidence="9">
    <location>
        <begin position="178"/>
        <end position="205"/>
    </location>
</feature>
<keyword evidence="14" id="KW-1185">Reference proteome</keyword>
<dbReference type="Pfam" id="PF02518">
    <property type="entry name" value="HATPase_c"/>
    <property type="match status" value="1"/>
</dbReference>
<dbReference type="STRING" id="469371.Tbis_0952"/>
<evidence type="ECO:0000313" key="14">
    <source>
        <dbReference type="Proteomes" id="UP000006640"/>
    </source>
</evidence>
<feature type="transmembrane region" description="Helical" evidence="11">
    <location>
        <begin position="63"/>
        <end position="80"/>
    </location>
</feature>
<name>D6Y780_THEBD</name>
<dbReference type="InterPro" id="IPR005467">
    <property type="entry name" value="His_kinase_dom"/>
</dbReference>
<keyword evidence="6 13" id="KW-0418">Kinase</keyword>
<evidence type="ECO:0000256" key="10">
    <source>
        <dbReference type="SAM" id="MobiDB-lite"/>
    </source>
</evidence>